<protein>
    <submittedName>
        <fullName evidence="4">Putative glycosyltransferase EpsJ</fullName>
        <ecNumber evidence="4">2.4.-.-</ecNumber>
    </submittedName>
</protein>
<dbReference type="CAZy" id="GT2">
    <property type="family name" value="Glycosyltransferase Family 2"/>
</dbReference>
<keyword evidence="5" id="KW-1185">Reference proteome</keyword>
<evidence type="ECO:0000256" key="2">
    <source>
        <dbReference type="ARBA" id="ARBA00022676"/>
    </source>
</evidence>
<accession>B0NG34</accession>
<dbReference type="STRING" id="411468.CLOSCI_02437"/>
<dbReference type="eggNOG" id="COG1215">
    <property type="taxonomic scope" value="Bacteria"/>
</dbReference>
<dbReference type="Proteomes" id="UP000289664">
    <property type="component" value="Chromosome"/>
</dbReference>
<reference evidence="4 5" key="1">
    <citation type="journal article" date="2019" name="Appl. Environ. Microbiol.">
        <title>Clostridium scindens ATCC 35704: integration of nutritional requirements, the complete genome sequence, and global transcriptional responses to bile acids.</title>
        <authorList>
            <person name="Devendran S."/>
            <person name="Shrestha R."/>
            <person name="Alves J.M.P."/>
            <person name="Wolf P.G."/>
            <person name="Ly L."/>
            <person name="Hernandez A.G."/>
            <person name="Mendez-Garcia C."/>
            <person name="Inboden A."/>
            <person name="Wiley J."/>
            <person name="Paul O."/>
            <person name="Allen A."/>
            <person name="Springer E."/>
            <person name="Wright C.L."/>
            <person name="Fields C.J."/>
            <person name="Daniel S.L."/>
            <person name="Ridlon J.M."/>
        </authorList>
    </citation>
    <scope>NUCLEOTIDE SEQUENCE [LARGE SCALE GENOMIC DNA]</scope>
    <source>
        <strain evidence="4 5">ATCC 35704</strain>
    </source>
</reference>
<dbReference type="HOGENOM" id="CLU_005003_2_2_9"/>
<dbReference type="EMBL" id="CP036170">
    <property type="protein sequence ID" value="QBF76213.1"/>
    <property type="molecule type" value="Genomic_DNA"/>
</dbReference>
<name>B0NG34_CLOS5</name>
<dbReference type="eggNOG" id="COG1216">
    <property type="taxonomic scope" value="Bacteria"/>
</dbReference>
<dbReference type="InterPro" id="IPR050834">
    <property type="entry name" value="Glycosyltransf_2"/>
</dbReference>
<comment type="similarity">
    <text evidence="1">Belongs to the glycosyltransferase 2 family.</text>
</comment>
<dbReference type="InterPro" id="IPR001173">
    <property type="entry name" value="Glyco_trans_2-like"/>
</dbReference>
<dbReference type="AlphaFoldDB" id="B0NG34"/>
<dbReference type="PANTHER" id="PTHR43685">
    <property type="entry name" value="GLYCOSYLTRANSFERASE"/>
    <property type="match status" value="1"/>
</dbReference>
<dbReference type="GO" id="GO:0016757">
    <property type="term" value="F:glycosyltransferase activity"/>
    <property type="evidence" value="ECO:0007669"/>
    <property type="project" value="UniProtKB-KW"/>
</dbReference>
<proteinExistence type="inferred from homology"/>
<evidence type="ECO:0000313" key="5">
    <source>
        <dbReference type="Proteomes" id="UP000289664"/>
    </source>
</evidence>
<dbReference type="PANTHER" id="PTHR43685:SF5">
    <property type="entry name" value="GLYCOSYLTRANSFERASE EPSE-RELATED"/>
    <property type="match status" value="1"/>
</dbReference>
<dbReference type="KEGG" id="csci:HDCHBGLK_03630"/>
<dbReference type="EC" id="2.4.-.-" evidence="4"/>
<evidence type="ECO:0000256" key="1">
    <source>
        <dbReference type="ARBA" id="ARBA00006739"/>
    </source>
</evidence>
<evidence type="ECO:0000256" key="3">
    <source>
        <dbReference type="ARBA" id="ARBA00022679"/>
    </source>
</evidence>
<dbReference type="GeneID" id="62697803"/>
<gene>
    <name evidence="4" type="primary">epsJ_1</name>
    <name evidence="4" type="ORF">HDCHBGLK_03630</name>
</gene>
<dbReference type="Pfam" id="PF00535">
    <property type="entry name" value="Glycos_transf_2"/>
    <property type="match status" value="1"/>
</dbReference>
<organism evidence="4 5">
    <name type="scientific">Clostridium scindens (strain ATCC 35704 / DSM 5676 / VPI 13733 / 19)</name>
    <dbReference type="NCBI Taxonomy" id="411468"/>
    <lineage>
        <taxon>Bacteria</taxon>
        <taxon>Bacillati</taxon>
        <taxon>Bacillota</taxon>
        <taxon>Clostridia</taxon>
        <taxon>Lachnospirales</taxon>
        <taxon>Lachnospiraceae</taxon>
    </lineage>
</organism>
<keyword evidence="3 4" id="KW-0808">Transferase</keyword>
<dbReference type="OrthoDB" id="9179784at2"/>
<dbReference type="Gene3D" id="3.90.550.10">
    <property type="entry name" value="Spore Coat Polysaccharide Biosynthesis Protein SpsA, Chain A"/>
    <property type="match status" value="2"/>
</dbReference>
<keyword evidence="2 4" id="KW-0328">Glycosyltransferase</keyword>
<dbReference type="SUPFAM" id="SSF53448">
    <property type="entry name" value="Nucleotide-diphospho-sugar transferases"/>
    <property type="match status" value="2"/>
</dbReference>
<sequence length="556" mass="65420">MFKIQKAIVLLLKQGPTKFVRTIVSKKKEKKKIIEFKNKARNIHLISEEERERQRKWEFQNCRKFSIITPLYNTPVEYLIELLESVERQTYTNWELCLADGSDDKHEYVEKVCKDWMNRDNRIIYMKLKKNLGISNNTNECLKLASGDFFGLLDHDDVLHESALFEMMCVIEKTEADFIYSDEVKFSKEISDATDFNFKSAFGKDELRSHNYICHFTVFSKELLENANELYRSNFDGSQDHDMVLRLTERAKNIVHIPKVLYYWRVHPDSVSMNLDSKSYAVDAAIRAIKEQLIRENEHGSVSSNLPYRTIYRISYDILQHPKVIILVHNNSNLQIDEIKPRIDNNTSYDNYEIIFVEIKENETLGIALNRDISHNKADFYVLFDGACIPENDDWIEEMLMYAQRNDVCTVSPKILFGNNLIGYAGLALDANEKGFIKFLGKGFSDDEQGYEAMFRYVRNITASWKGCCMISAEKLRMMGGFSEDMDGYEEVDFSLRGIQNKLWNVWTCFAKINYDSMEIPSFEEKKSKIFYNRWQDEIKKGDRYYHPILKELRWL</sequence>
<dbReference type="InterPro" id="IPR029044">
    <property type="entry name" value="Nucleotide-diphossugar_trans"/>
</dbReference>
<dbReference type="RefSeq" id="WP_004605476.1">
    <property type="nucleotide sequence ID" value="NZ_CP036170.1"/>
</dbReference>
<evidence type="ECO:0000313" key="4">
    <source>
        <dbReference type="EMBL" id="QBF76213.1"/>
    </source>
</evidence>